<dbReference type="OMA" id="WRMMGER"/>
<name>V4A0Y9_LOTGI</name>
<dbReference type="AlphaFoldDB" id="V4A0Y9"/>
<sequence>MDPLKYEAVHIDASEDVKLRSGDKIIDELEKLVMKNEPLADVLVADPDTLNHFATLFPEIVQSNKVGKTSKDDFKMWEKHNNDVNIELDPNPSSFTTAEGMDVYIGGPAALAGAAIQARSGQNVDKVLYGQCGNVGASNWKGSASYFHIRDAVPVYYWPDNNGAYTLYITIKHYLQRKFQPEQYLKQVQSEPGWNKLRVNFKAYFKDPSVTWLFMKNQWNALKDVGLYMPGTALHSAKDSTAYTTCRHASLTHQILDELNAPKPLIMKSNHLQYALYTYLGSDKDIGMTLKTINNIAQTVGEDLLNHRFLTKEEISDRGYDPKFVTKAAVFENDGYLPHYINGVMSEMVADAGGKVHDNMQLLKILVKPIENDDTTVTRIVWKDTTTGREHTTPIKSLYLSLGPSMRQLKVKPPRYSIVKHTQDILSVKLGLIDERSIISFTNEPKLCSLAGNVFNKIRPSNIMNKIMSAAGISIVFMVKVDKSVVPDSKMNRFRDHIDGHNKHIVRLAEKEVWVGDKAYQYFVLQTTGGGHFPIKDAHAETGLNVFKANVIPLLCLEDEGIEYDIIQVRSCARGITAQNVFRMSAPAANMVMIYGIGGIGMTTMAPNALLMKAIMGLRQKVSNGSISTTEFKLRMKTCDFHDILHWTKPNPFDRNYAQFIDFLSNPKEISKKFGISASWFEKVLKRTNYGHSKIFDNGSTIKQSKTFLRHQTPYANTIRRIRTLSNYFKK</sequence>
<dbReference type="GeneID" id="20249544"/>
<evidence type="ECO:0000313" key="3">
    <source>
        <dbReference type="Proteomes" id="UP000030746"/>
    </source>
</evidence>
<dbReference type="KEGG" id="lgi:LOTGIDRAFT_234470"/>
<dbReference type="EMBL" id="KB202656">
    <property type="protein sequence ID" value="ESO88600.1"/>
    <property type="molecule type" value="Genomic_DNA"/>
</dbReference>
<keyword evidence="1" id="KW-0812">Transmembrane</keyword>
<gene>
    <name evidence="2" type="ORF">LOTGIDRAFT_234470</name>
</gene>
<dbReference type="Proteomes" id="UP000030746">
    <property type="component" value="Unassembled WGS sequence"/>
</dbReference>
<protein>
    <submittedName>
        <fullName evidence="2">Uncharacterized protein</fullName>
    </submittedName>
</protein>
<dbReference type="RefSeq" id="XP_009060649.1">
    <property type="nucleotide sequence ID" value="XM_009062401.1"/>
</dbReference>
<accession>V4A0Y9</accession>
<reference evidence="2 3" key="1">
    <citation type="journal article" date="2013" name="Nature">
        <title>Insights into bilaterian evolution from three spiralian genomes.</title>
        <authorList>
            <person name="Simakov O."/>
            <person name="Marletaz F."/>
            <person name="Cho S.J."/>
            <person name="Edsinger-Gonzales E."/>
            <person name="Havlak P."/>
            <person name="Hellsten U."/>
            <person name="Kuo D.H."/>
            <person name="Larsson T."/>
            <person name="Lv J."/>
            <person name="Arendt D."/>
            <person name="Savage R."/>
            <person name="Osoegawa K."/>
            <person name="de Jong P."/>
            <person name="Grimwood J."/>
            <person name="Chapman J.A."/>
            <person name="Shapiro H."/>
            <person name="Aerts A."/>
            <person name="Otillar R.P."/>
            <person name="Terry A.Y."/>
            <person name="Boore J.L."/>
            <person name="Grigoriev I.V."/>
            <person name="Lindberg D.R."/>
            <person name="Seaver E.C."/>
            <person name="Weisblat D.A."/>
            <person name="Putnam N.H."/>
            <person name="Rokhsar D.S."/>
        </authorList>
    </citation>
    <scope>NUCLEOTIDE SEQUENCE [LARGE SCALE GENOMIC DNA]</scope>
</reference>
<organism evidence="2 3">
    <name type="scientific">Lottia gigantea</name>
    <name type="common">Giant owl limpet</name>
    <dbReference type="NCBI Taxonomy" id="225164"/>
    <lineage>
        <taxon>Eukaryota</taxon>
        <taxon>Metazoa</taxon>
        <taxon>Spiralia</taxon>
        <taxon>Lophotrochozoa</taxon>
        <taxon>Mollusca</taxon>
        <taxon>Gastropoda</taxon>
        <taxon>Patellogastropoda</taxon>
        <taxon>Lottioidea</taxon>
        <taxon>Lottiidae</taxon>
        <taxon>Lottia</taxon>
    </lineage>
</organism>
<feature type="transmembrane region" description="Helical" evidence="1">
    <location>
        <begin position="592"/>
        <end position="611"/>
    </location>
</feature>
<proteinExistence type="predicted"/>
<evidence type="ECO:0000313" key="2">
    <source>
        <dbReference type="EMBL" id="ESO88600.1"/>
    </source>
</evidence>
<keyword evidence="1" id="KW-1133">Transmembrane helix</keyword>
<dbReference type="HOGENOM" id="CLU_379134_0_0_1"/>
<dbReference type="CTD" id="20249544"/>
<keyword evidence="1" id="KW-0472">Membrane</keyword>
<evidence type="ECO:0000256" key="1">
    <source>
        <dbReference type="SAM" id="Phobius"/>
    </source>
</evidence>
<keyword evidence="3" id="KW-1185">Reference proteome</keyword>